<evidence type="ECO:0000256" key="2">
    <source>
        <dbReference type="SAM" id="SignalP"/>
    </source>
</evidence>
<dbReference type="AlphaFoldDB" id="A0A9D2TAH9"/>
<comment type="caution">
    <text evidence="3">The sequence shown here is derived from an EMBL/GenBank/DDBJ whole genome shotgun (WGS) entry which is preliminary data.</text>
</comment>
<keyword evidence="1" id="KW-0175">Coiled coil</keyword>
<proteinExistence type="predicted"/>
<feature type="chain" id="PRO_5038789571" description="Lipoprotein" evidence="2">
    <location>
        <begin position="25"/>
        <end position="296"/>
    </location>
</feature>
<dbReference type="EMBL" id="DWWD01000043">
    <property type="protein sequence ID" value="HJC51090.1"/>
    <property type="molecule type" value="Genomic_DNA"/>
</dbReference>
<dbReference type="PROSITE" id="PS51257">
    <property type="entry name" value="PROKAR_LIPOPROTEIN"/>
    <property type="match status" value="1"/>
</dbReference>
<evidence type="ECO:0000313" key="3">
    <source>
        <dbReference type="EMBL" id="HJC51090.1"/>
    </source>
</evidence>
<sequence>MKKKQLKKLAAAVLFTGVSLGVTGCFKPSQSAVEESEYYQDLKDDYDKVSEQLKDEKKKTSSLNKQIQSIQEASGDQKLADYKNQIKDSIIGKVDFMANSVKEKTFAVTNTPVCDYAKEIVTGCNRVLGVTPDDLEEEYDDYYSYALMDEDNTTFEFKVYGDSFIVFDDIPSNVYAYNGASVLGDALIDAAVQKDYATFADRIADADLIVTDEKLKYNTDAVNASKILAGIINNKIDNANYNTDSWDEYRFYTKGTVTKVQINSDDKIICIEDKEGNQTFYQISDKNLISLEKILK</sequence>
<gene>
    <name evidence="3" type="ORF">H9754_11095</name>
</gene>
<keyword evidence="2" id="KW-0732">Signal</keyword>
<accession>A0A9D2TAH9</accession>
<evidence type="ECO:0000313" key="4">
    <source>
        <dbReference type="Proteomes" id="UP000823904"/>
    </source>
</evidence>
<name>A0A9D2TAH9_9FIRM</name>
<reference evidence="3" key="2">
    <citation type="submission" date="2021-04" db="EMBL/GenBank/DDBJ databases">
        <authorList>
            <person name="Gilroy R."/>
        </authorList>
    </citation>
    <scope>NUCLEOTIDE SEQUENCE</scope>
    <source>
        <strain evidence="3">ChiSjej3B21-8574</strain>
    </source>
</reference>
<organism evidence="3 4">
    <name type="scientific">Candidatus Anaerostipes avistercoris</name>
    <dbReference type="NCBI Taxonomy" id="2838462"/>
    <lineage>
        <taxon>Bacteria</taxon>
        <taxon>Bacillati</taxon>
        <taxon>Bacillota</taxon>
        <taxon>Clostridia</taxon>
        <taxon>Lachnospirales</taxon>
        <taxon>Lachnospiraceae</taxon>
        <taxon>Anaerostipes</taxon>
    </lineage>
</organism>
<evidence type="ECO:0000256" key="1">
    <source>
        <dbReference type="SAM" id="Coils"/>
    </source>
</evidence>
<feature type="coiled-coil region" evidence="1">
    <location>
        <begin position="39"/>
        <end position="73"/>
    </location>
</feature>
<protein>
    <recommendedName>
        <fullName evidence="5">Lipoprotein</fullName>
    </recommendedName>
</protein>
<feature type="signal peptide" evidence="2">
    <location>
        <begin position="1"/>
        <end position="24"/>
    </location>
</feature>
<evidence type="ECO:0008006" key="5">
    <source>
        <dbReference type="Google" id="ProtNLM"/>
    </source>
</evidence>
<reference evidence="3" key="1">
    <citation type="journal article" date="2021" name="PeerJ">
        <title>Extensive microbial diversity within the chicken gut microbiome revealed by metagenomics and culture.</title>
        <authorList>
            <person name="Gilroy R."/>
            <person name="Ravi A."/>
            <person name="Getino M."/>
            <person name="Pursley I."/>
            <person name="Horton D.L."/>
            <person name="Alikhan N.F."/>
            <person name="Baker D."/>
            <person name="Gharbi K."/>
            <person name="Hall N."/>
            <person name="Watson M."/>
            <person name="Adriaenssens E.M."/>
            <person name="Foster-Nyarko E."/>
            <person name="Jarju S."/>
            <person name="Secka A."/>
            <person name="Antonio M."/>
            <person name="Oren A."/>
            <person name="Chaudhuri R.R."/>
            <person name="La Ragione R."/>
            <person name="Hildebrand F."/>
            <person name="Pallen M.J."/>
        </authorList>
    </citation>
    <scope>NUCLEOTIDE SEQUENCE</scope>
    <source>
        <strain evidence="3">ChiSjej3B21-8574</strain>
    </source>
</reference>
<dbReference type="Proteomes" id="UP000823904">
    <property type="component" value="Unassembled WGS sequence"/>
</dbReference>